<keyword evidence="1" id="KW-0472">Membrane</keyword>
<feature type="transmembrane region" description="Helical" evidence="1">
    <location>
        <begin position="147"/>
        <end position="169"/>
    </location>
</feature>
<keyword evidence="1" id="KW-0812">Transmembrane</keyword>
<sequence length="187" mass="20756">MPGTDYQSKWDSAKAAHVARLDRWNGITVRRFPLWRTRRRRRALVALHLFGAAMMIAASLSLRPDRDWAVTGRWLGGAAIGAVTVTALRLLTGKMASGFGALLDEREREWRNRIHYTGFQTLAALMLVAMIYLLLIARQPGAGYRGAMMMSALLIFGGSVPTLVLGWQLPDDDPEDFARSDEGDPDA</sequence>
<proteinExistence type="predicted"/>
<keyword evidence="3" id="KW-1185">Reference proteome</keyword>
<reference evidence="3" key="1">
    <citation type="journal article" date="2019" name="Int. J. Syst. Evol. Microbiol.">
        <title>The Global Catalogue of Microorganisms (GCM) 10K type strain sequencing project: providing services to taxonomists for standard genome sequencing and annotation.</title>
        <authorList>
            <consortium name="The Broad Institute Genomics Platform"/>
            <consortium name="The Broad Institute Genome Sequencing Center for Infectious Disease"/>
            <person name="Wu L."/>
            <person name="Ma J."/>
        </authorList>
    </citation>
    <scope>NUCLEOTIDE SEQUENCE [LARGE SCALE GENOMIC DNA]</scope>
    <source>
        <strain evidence="3">JCM 14545</strain>
    </source>
</reference>
<feature type="transmembrane region" description="Helical" evidence="1">
    <location>
        <begin position="43"/>
        <end position="62"/>
    </location>
</feature>
<accession>A0ABP5CYY5</accession>
<evidence type="ECO:0008006" key="4">
    <source>
        <dbReference type="Google" id="ProtNLM"/>
    </source>
</evidence>
<dbReference type="Proteomes" id="UP001501116">
    <property type="component" value="Unassembled WGS sequence"/>
</dbReference>
<dbReference type="InterPro" id="IPR036259">
    <property type="entry name" value="MFS_trans_sf"/>
</dbReference>
<gene>
    <name evidence="2" type="ORF">GCM10009754_51870</name>
</gene>
<feature type="transmembrane region" description="Helical" evidence="1">
    <location>
        <begin position="74"/>
        <end position="92"/>
    </location>
</feature>
<protein>
    <recommendedName>
        <fullName evidence="4">DUF2231 domain-containing protein</fullName>
    </recommendedName>
</protein>
<dbReference type="EMBL" id="BAAANN010000022">
    <property type="protein sequence ID" value="GAA1971357.1"/>
    <property type="molecule type" value="Genomic_DNA"/>
</dbReference>
<dbReference type="RefSeq" id="WP_344424058.1">
    <property type="nucleotide sequence ID" value="NZ_BAAANN010000022.1"/>
</dbReference>
<evidence type="ECO:0000313" key="2">
    <source>
        <dbReference type="EMBL" id="GAA1971357.1"/>
    </source>
</evidence>
<evidence type="ECO:0000256" key="1">
    <source>
        <dbReference type="SAM" id="Phobius"/>
    </source>
</evidence>
<evidence type="ECO:0000313" key="3">
    <source>
        <dbReference type="Proteomes" id="UP001501116"/>
    </source>
</evidence>
<organism evidence="2 3">
    <name type="scientific">Amycolatopsis minnesotensis</name>
    <dbReference type="NCBI Taxonomy" id="337894"/>
    <lineage>
        <taxon>Bacteria</taxon>
        <taxon>Bacillati</taxon>
        <taxon>Actinomycetota</taxon>
        <taxon>Actinomycetes</taxon>
        <taxon>Pseudonocardiales</taxon>
        <taxon>Pseudonocardiaceae</taxon>
        <taxon>Amycolatopsis</taxon>
    </lineage>
</organism>
<comment type="caution">
    <text evidence="2">The sequence shown here is derived from an EMBL/GenBank/DDBJ whole genome shotgun (WGS) entry which is preliminary data.</text>
</comment>
<keyword evidence="1" id="KW-1133">Transmembrane helix</keyword>
<dbReference type="SUPFAM" id="SSF103473">
    <property type="entry name" value="MFS general substrate transporter"/>
    <property type="match status" value="1"/>
</dbReference>
<name>A0ABP5CYY5_9PSEU</name>
<feature type="transmembrane region" description="Helical" evidence="1">
    <location>
        <begin position="113"/>
        <end position="135"/>
    </location>
</feature>